<feature type="domain" description="Calcium-activated chloride channel N-terminal" evidence="1">
    <location>
        <begin position="1"/>
        <end position="40"/>
    </location>
</feature>
<feature type="non-terminal residue" evidence="2">
    <location>
        <position position="1"/>
    </location>
</feature>
<dbReference type="AlphaFoldDB" id="A0AA88HV51"/>
<evidence type="ECO:0000313" key="3">
    <source>
        <dbReference type="Proteomes" id="UP001187531"/>
    </source>
</evidence>
<protein>
    <recommendedName>
        <fullName evidence="1">Calcium-activated chloride channel N-terminal domain-containing protein</fullName>
    </recommendedName>
</protein>
<reference evidence="2" key="1">
    <citation type="submission" date="2023-07" db="EMBL/GenBank/DDBJ databases">
        <title>Chromosome-level genome assembly of Artemia franciscana.</title>
        <authorList>
            <person name="Jo E."/>
        </authorList>
    </citation>
    <scope>NUCLEOTIDE SEQUENCE</scope>
    <source>
        <tissue evidence="2">Whole body</tissue>
    </source>
</reference>
<accession>A0AA88HV51</accession>
<comment type="caution">
    <text evidence="2">The sequence shown here is derived from an EMBL/GenBank/DDBJ whole genome shotgun (WGS) entry which is preliminary data.</text>
</comment>
<dbReference type="Pfam" id="PF08434">
    <property type="entry name" value="CLCA"/>
    <property type="match status" value="1"/>
</dbReference>
<gene>
    <name evidence="2" type="ORF">QYM36_010314</name>
</gene>
<dbReference type="InterPro" id="IPR036465">
    <property type="entry name" value="vWFA_dom_sf"/>
</dbReference>
<keyword evidence="3" id="KW-1185">Reference proteome</keyword>
<evidence type="ECO:0000259" key="1">
    <source>
        <dbReference type="Pfam" id="PF08434"/>
    </source>
</evidence>
<dbReference type="SUPFAM" id="SSF53300">
    <property type="entry name" value="vWA-like"/>
    <property type="match status" value="1"/>
</dbReference>
<dbReference type="Proteomes" id="UP001187531">
    <property type="component" value="Unassembled WGS sequence"/>
</dbReference>
<sequence length="570" mass="63094">VSQFCNETTHNRFAPTKQNLLCHGRSTQSVINSNLDFQNLTMGPVSIRRTAFTYKRIEKSRFVLVIDNSKEMELMRNFYFVRSAVRRFILEDLPTGTELGLVIFDSLAINLTDGTVSLDNDDTRKHLFGEIPEEASQLDSKCLTCAINKAIETLEFGGKLAGGNSVIIVTTPLRGMDLDSIEVATSIATQKNVKLSVIAFNETFEGHSVLTSKTNGYFGIVPLNVLPPELHLTMLTRLVDELLAALHHQATHPNQEIEIPITIHEKASNTTSIIEGTFTLDRSIARDVLFAVYFYDQIKTGVRKIQITAPDGTIYSSRSDEHKPSNYFTPGIQITEPGLWSYVVERDGTSKQPHIVKVTTRQFSAHGEKLSVKIFTSVETAEGNATIEPIKLFAEVKQGRQPVLNAKVEATVTSNQHSFAVPIPLFDNGNGDPDVTENDGIYSRYLPYILGNRTEYSISVSVHGYEDQTFSVYDSSLRDQNQRSKRAISLDPAIVPMCCGSSVTIPSHLKKPISTFSRITVGPLLVASGYASEDLIPPGRISDLYVTSGIDRTIWNFTWTATGGDLDYGV</sequence>
<proteinExistence type="predicted"/>
<dbReference type="InterPro" id="IPR013642">
    <property type="entry name" value="CLCA_N"/>
</dbReference>
<dbReference type="EMBL" id="JAVRJZ010000012">
    <property type="protein sequence ID" value="KAK2715698.1"/>
    <property type="molecule type" value="Genomic_DNA"/>
</dbReference>
<dbReference type="Gene3D" id="3.40.50.410">
    <property type="entry name" value="von Willebrand factor, type A domain"/>
    <property type="match status" value="1"/>
</dbReference>
<evidence type="ECO:0000313" key="2">
    <source>
        <dbReference type="EMBL" id="KAK2715698.1"/>
    </source>
</evidence>
<name>A0AA88HV51_ARTSF</name>
<organism evidence="2 3">
    <name type="scientific">Artemia franciscana</name>
    <name type="common">Brine shrimp</name>
    <name type="synonym">Artemia sanfranciscana</name>
    <dbReference type="NCBI Taxonomy" id="6661"/>
    <lineage>
        <taxon>Eukaryota</taxon>
        <taxon>Metazoa</taxon>
        <taxon>Ecdysozoa</taxon>
        <taxon>Arthropoda</taxon>
        <taxon>Crustacea</taxon>
        <taxon>Branchiopoda</taxon>
        <taxon>Anostraca</taxon>
        <taxon>Artemiidae</taxon>
        <taxon>Artemia</taxon>
    </lineage>
</organism>
<feature type="non-terminal residue" evidence="2">
    <location>
        <position position="570"/>
    </location>
</feature>
<dbReference type="GO" id="GO:0032991">
    <property type="term" value="C:protein-containing complex"/>
    <property type="evidence" value="ECO:0007669"/>
    <property type="project" value="UniProtKB-ARBA"/>
</dbReference>